<evidence type="ECO:0000313" key="1">
    <source>
        <dbReference type="EMBL" id="AFZ28244.1"/>
    </source>
</evidence>
<keyword evidence="2" id="KW-1185">Reference proteome</keyword>
<gene>
    <name evidence="1" type="ORF">Cylst_6457</name>
</gene>
<dbReference type="RefSeq" id="WP_015328291.1">
    <property type="nucleotide sequence ID" value="NC_020050.1"/>
</dbReference>
<keyword evidence="1" id="KW-0614">Plasmid</keyword>
<accession>K9X807</accession>
<dbReference type="InterPro" id="IPR049717">
    <property type="entry name" value="CylC-like"/>
</dbReference>
<evidence type="ECO:0000313" key="2">
    <source>
        <dbReference type="Proteomes" id="UP000010475"/>
    </source>
</evidence>
<sequence>MQNVNSDPNTSIPNPKFTVEKEIKRIKIVENNYQNNLNSDYTEKIKELDHNFKYEEQSKYYWNPPELSLLYGTPFYEVASSSQKIALNHQFWMSNYSLTAYSEMETIDYNLITADCFSALGGNYKILAEQLEHEAAQERIHIHAFFKVNFQTLKNLLGKQAFTNILLENKPANNSQINLQIANFQYHSLRFLSTLISYKRKHYVSPYFKKIEAKNKLSVTTTNGFFHGYGMLPSFFIRFFASSWGSSPFLASQYYTLRYLANMLLKNQEHTIYLYFKKLQKQGEYVPVPTAISHYHFLDESFHTTTSLFLARDLHKNFPAPTAYEKFLVNWAVYVIQKTNLSHISGVIKNRFFGDDLSGMFYIYKVFRSSLFNLSHEEAVQWVEKCFCQEHEGFHQSVKCHQRLHLEIRKLCENLDYLWPINREMRLMASGGTVGRAIRNNIKTFKQFSKLVASAE</sequence>
<geneLocation type="plasmid" evidence="1 2">
    <name>pCYLST.01</name>
</geneLocation>
<dbReference type="EMBL" id="CP003643">
    <property type="protein sequence ID" value="AFZ28244.1"/>
    <property type="molecule type" value="Genomic_DNA"/>
</dbReference>
<dbReference type="CDD" id="cd21472">
    <property type="entry name" value="CylC-like"/>
    <property type="match status" value="1"/>
</dbReference>
<dbReference type="KEGG" id="csg:Cylst_6457"/>
<dbReference type="OrthoDB" id="420754at2"/>
<organism evidence="1 2">
    <name type="scientific">Cylindrospermum stagnale PCC 7417</name>
    <dbReference type="NCBI Taxonomy" id="56107"/>
    <lineage>
        <taxon>Bacteria</taxon>
        <taxon>Bacillati</taxon>
        <taxon>Cyanobacteriota</taxon>
        <taxon>Cyanophyceae</taxon>
        <taxon>Nostocales</taxon>
        <taxon>Nostocaceae</taxon>
        <taxon>Cylindrospermum</taxon>
    </lineage>
</organism>
<dbReference type="AlphaFoldDB" id="K9X807"/>
<protein>
    <submittedName>
        <fullName evidence="1">Uncharacterized protein</fullName>
    </submittedName>
</protein>
<dbReference type="HOGENOM" id="CLU_632829_0_0_3"/>
<name>K9X807_9NOST</name>
<proteinExistence type="predicted"/>
<dbReference type="Proteomes" id="UP000010475">
    <property type="component" value="Plasmid pCYLST.01"/>
</dbReference>
<reference evidence="1 2" key="1">
    <citation type="submission" date="2012-06" db="EMBL/GenBank/DDBJ databases">
        <title>Noncontiguous Finished plasmid 1 of genome of Cylindrospermum stagnale PCC 7417.</title>
        <authorList>
            <consortium name="US DOE Joint Genome Institute"/>
            <person name="Gugger M."/>
            <person name="Coursin T."/>
            <person name="Rippka R."/>
            <person name="Tandeau De Marsac N."/>
            <person name="Huntemann M."/>
            <person name="Wei C.-L."/>
            <person name="Han J."/>
            <person name="Detter J.C."/>
            <person name="Han C."/>
            <person name="Tapia R."/>
            <person name="Davenport K."/>
            <person name="Daligault H."/>
            <person name="Erkkila T."/>
            <person name="Gu W."/>
            <person name="Munk A.C.C."/>
            <person name="Teshima H."/>
            <person name="Xu Y."/>
            <person name="Chain P."/>
            <person name="Chen A."/>
            <person name="Krypides N."/>
            <person name="Mavromatis K."/>
            <person name="Markowitz V."/>
            <person name="Szeto E."/>
            <person name="Ivanova N."/>
            <person name="Mikhailova N."/>
            <person name="Ovchinnikova G."/>
            <person name="Pagani I."/>
            <person name="Pati A."/>
            <person name="Goodwin L."/>
            <person name="Peters L."/>
            <person name="Pitluck S."/>
            <person name="Woyke T."/>
            <person name="Kerfeld C."/>
        </authorList>
    </citation>
    <scope>NUCLEOTIDE SEQUENCE [LARGE SCALE GENOMIC DNA]</scope>
    <source>
        <strain evidence="1 2">PCC 7417</strain>
        <plasmid evidence="2">Plasmid pCYLST.01</plasmid>
    </source>
</reference>